<evidence type="ECO:0000256" key="2">
    <source>
        <dbReference type="SAM" id="Phobius"/>
    </source>
</evidence>
<evidence type="ECO:0000313" key="4">
    <source>
        <dbReference type="Proteomes" id="UP000037035"/>
    </source>
</evidence>
<proteinExistence type="predicted"/>
<evidence type="ECO:0000256" key="1">
    <source>
        <dbReference type="SAM" id="MobiDB-lite"/>
    </source>
</evidence>
<dbReference type="PANTHER" id="PTHR13132:SF29">
    <property type="entry name" value="ALPHA-(1,6)-FUCOSYLTRANSFERASE"/>
    <property type="match status" value="1"/>
</dbReference>
<dbReference type="Gene3D" id="3.40.50.11350">
    <property type="match status" value="1"/>
</dbReference>
<feature type="region of interest" description="Disordered" evidence="1">
    <location>
        <begin position="592"/>
        <end position="611"/>
    </location>
</feature>
<protein>
    <submittedName>
        <fullName evidence="3">Uncharacterized protein</fullName>
    </submittedName>
</protein>
<dbReference type="VEuPathDB" id="FungiDB:VP01_323g5"/>
<keyword evidence="2" id="KW-0812">Transmembrane</keyword>
<feature type="transmembrane region" description="Helical" evidence="2">
    <location>
        <begin position="118"/>
        <end position="137"/>
    </location>
</feature>
<dbReference type="GO" id="GO:0006487">
    <property type="term" value="P:protein N-linked glycosylation"/>
    <property type="evidence" value="ECO:0007669"/>
    <property type="project" value="TreeGrafter"/>
</dbReference>
<accession>A0A0L6UY24</accession>
<gene>
    <name evidence="3" type="ORF">VP01_323g5</name>
</gene>
<reference evidence="3 4" key="1">
    <citation type="submission" date="2015-08" db="EMBL/GenBank/DDBJ databases">
        <title>Next Generation Sequencing and Analysis of the Genome of Puccinia sorghi L Schw, the Causal Agent of Maize Common Rust.</title>
        <authorList>
            <person name="Rochi L."/>
            <person name="Burguener G."/>
            <person name="Darino M."/>
            <person name="Turjanski A."/>
            <person name="Kreff E."/>
            <person name="Dieguez M.J."/>
            <person name="Sacco F."/>
        </authorList>
    </citation>
    <scope>NUCLEOTIDE SEQUENCE [LARGE SCALE GENOMIC DNA]</scope>
    <source>
        <strain evidence="3 4">RO10H11247</strain>
    </source>
</reference>
<feature type="region of interest" description="Disordered" evidence="1">
    <location>
        <begin position="33"/>
        <end position="52"/>
    </location>
</feature>
<dbReference type="Proteomes" id="UP000037035">
    <property type="component" value="Unassembled WGS sequence"/>
</dbReference>
<feature type="region of interest" description="Disordered" evidence="1">
    <location>
        <begin position="84"/>
        <end position="107"/>
    </location>
</feature>
<keyword evidence="2" id="KW-1133">Transmembrane helix</keyword>
<dbReference type="AlphaFoldDB" id="A0A0L6UY24"/>
<dbReference type="OrthoDB" id="2392789at2759"/>
<comment type="caution">
    <text evidence="3">The sequence shown here is derived from an EMBL/GenBank/DDBJ whole genome shotgun (WGS) entry which is preliminary data.</text>
</comment>
<name>A0A0L6UY24_9BASI</name>
<sequence>MLGRKLPTSINTSYTEELDQECQERRRLLNDGQSKPQHFLRPGHNPSTPQLSPLFQCRATAAGVDYSNDAQQKSYDVEMLDDLKLEEGEPRTQHTTRGSRFDEEQDEWIDPGKGLGRGALACLIVAAFGLMGLLILMSKAVDAIKGLENANEFWKHPANHSVQSTFPFSPSHYLQDCPSQPMSEEVESTPTSAAMDFAVSQLSSQPTYDTYFQGTYKNKTAYSETDQDGKQICKKSLTYLLDDDFGFTFHLNAISLAAALAEKDSRAFFIVDAEWDRGTWSDHFISLPDLGCAPPPPSEMAGCPRSTRHWIITSSILSSHFSKEFELNFGDNKSLDQVSLSPPAGIKPYSRKPIYEMARSTFMRLFVLSDLNDQLIRTTKHDILQSAIWGPSSAGNLPPFISVHIRKGDRHPHDPSHRFDYVPINYYIDSINSTWTRLRETDSALPESPNVYLASDTPLALEQMRALTPASWKFFHLSEAVSPEISEIAHPHEYSQLHFHSHTLSERVGFTRGQIIDMAFLGGGWPKPDGSVSLSSTDSNLPLATICTVSSNMCQFGALQLGWSEAFEKSKWINLDLPLSAGWMGVEIPAANTGDANPDGHGHGAGAHHSH</sequence>
<dbReference type="PANTHER" id="PTHR13132">
    <property type="entry name" value="ALPHA- 1,6 -FUCOSYLTRANSFERASE"/>
    <property type="match status" value="1"/>
</dbReference>
<keyword evidence="4" id="KW-1185">Reference proteome</keyword>
<dbReference type="EMBL" id="LAVV01008213">
    <property type="protein sequence ID" value="KNZ53428.1"/>
    <property type="molecule type" value="Genomic_DNA"/>
</dbReference>
<evidence type="ECO:0000313" key="3">
    <source>
        <dbReference type="EMBL" id="KNZ53428.1"/>
    </source>
</evidence>
<keyword evidence="2" id="KW-0472">Membrane</keyword>
<dbReference type="GO" id="GO:0046921">
    <property type="term" value="F:alpha-(1-&gt;6)-fucosyltransferase activity"/>
    <property type="evidence" value="ECO:0007669"/>
    <property type="project" value="TreeGrafter"/>
</dbReference>
<organism evidence="3 4">
    <name type="scientific">Puccinia sorghi</name>
    <dbReference type="NCBI Taxonomy" id="27349"/>
    <lineage>
        <taxon>Eukaryota</taxon>
        <taxon>Fungi</taxon>
        <taxon>Dikarya</taxon>
        <taxon>Basidiomycota</taxon>
        <taxon>Pucciniomycotina</taxon>
        <taxon>Pucciniomycetes</taxon>
        <taxon>Pucciniales</taxon>
        <taxon>Pucciniaceae</taxon>
        <taxon>Puccinia</taxon>
    </lineage>
</organism>